<dbReference type="Gene3D" id="3.40.50.720">
    <property type="entry name" value="NAD(P)-binding Rossmann-like Domain"/>
    <property type="match status" value="1"/>
</dbReference>
<dbReference type="Pfam" id="PF01370">
    <property type="entry name" value="Epimerase"/>
    <property type="match status" value="1"/>
</dbReference>
<reference evidence="2 3" key="1">
    <citation type="submission" date="2024-02" db="EMBL/GenBank/DDBJ databases">
        <title>The Genome Sequence of Enterococcus sp. DIV0159.</title>
        <authorList>
            <person name="Earl A."/>
            <person name="Manson A."/>
            <person name="Gilmore M."/>
            <person name="Sanders J."/>
            <person name="Shea T."/>
            <person name="Howe W."/>
            <person name="Livny J."/>
            <person name="Cuomo C."/>
            <person name="Neafsey D."/>
            <person name="Birren B."/>
        </authorList>
    </citation>
    <scope>NUCLEOTIDE SEQUENCE [LARGE SCALE GENOMIC DNA]</scope>
    <source>
        <strain evidence="2 3">665A</strain>
    </source>
</reference>
<protein>
    <submittedName>
        <fullName evidence="2">UDP-glucose 4-epimerase</fullName>
    </submittedName>
</protein>
<gene>
    <name evidence="2" type="ORF">JZO67_000302</name>
</gene>
<dbReference type="Proteomes" id="UP000664357">
    <property type="component" value="Unassembled WGS sequence"/>
</dbReference>
<organism evidence="2 3">
    <name type="scientific">Candidatus Enterococcus ferrettii</name>
    <dbReference type="NCBI Taxonomy" id="2815324"/>
    <lineage>
        <taxon>Bacteria</taxon>
        <taxon>Bacillati</taxon>
        <taxon>Bacillota</taxon>
        <taxon>Bacilli</taxon>
        <taxon>Lactobacillales</taxon>
        <taxon>Enterococcaceae</taxon>
        <taxon>Enterococcus</taxon>
    </lineage>
</organism>
<dbReference type="RefSeq" id="WP_207702892.1">
    <property type="nucleotide sequence ID" value="NZ_JAFREL020000001.1"/>
</dbReference>
<feature type="domain" description="NAD-dependent epimerase/dehydratase" evidence="1">
    <location>
        <begin position="3"/>
        <end position="239"/>
    </location>
</feature>
<dbReference type="InterPro" id="IPR001509">
    <property type="entry name" value="Epimerase_deHydtase"/>
</dbReference>
<dbReference type="InterPro" id="IPR036291">
    <property type="entry name" value="NAD(P)-bd_dom_sf"/>
</dbReference>
<accession>A0ABV0EIC5</accession>
<dbReference type="PANTHER" id="PTHR43245:SF13">
    <property type="entry name" value="UDP-D-APIOSE_UDP-D-XYLOSE SYNTHASE 2"/>
    <property type="match status" value="1"/>
</dbReference>
<evidence type="ECO:0000313" key="3">
    <source>
        <dbReference type="Proteomes" id="UP000664357"/>
    </source>
</evidence>
<name>A0ABV0EIC5_9ENTE</name>
<dbReference type="PRINTS" id="PR01713">
    <property type="entry name" value="NUCEPIMERASE"/>
</dbReference>
<dbReference type="PANTHER" id="PTHR43245">
    <property type="entry name" value="BIFUNCTIONAL POLYMYXIN RESISTANCE PROTEIN ARNA"/>
    <property type="match status" value="1"/>
</dbReference>
<dbReference type="SUPFAM" id="SSF51735">
    <property type="entry name" value="NAD(P)-binding Rossmann-fold domains"/>
    <property type="match status" value="1"/>
</dbReference>
<dbReference type="InterPro" id="IPR050177">
    <property type="entry name" value="Lipid_A_modif_metabolic_enz"/>
</dbReference>
<comment type="caution">
    <text evidence="2">The sequence shown here is derived from an EMBL/GenBank/DDBJ whole genome shotgun (WGS) entry which is preliminary data.</text>
</comment>
<proteinExistence type="predicted"/>
<evidence type="ECO:0000259" key="1">
    <source>
        <dbReference type="Pfam" id="PF01370"/>
    </source>
</evidence>
<evidence type="ECO:0000313" key="2">
    <source>
        <dbReference type="EMBL" id="MEO1768391.1"/>
    </source>
</evidence>
<sequence length="318" mass="36180">MNVLFLGAAGFIGKNLAIEFAENKKNYVTLVDKELHYFDDVDFESYPNIRIITSKLDVDTRFDELVSNQQIVFHLISTTVPTTSNQHISLELTSNISLTTNLLDSCVRCNVHKVVFLSSGGTVYGKESSCPLQEDMPTNPINAYGVQKLTIEKLLYLYYYLHGLDYRIVRLANPYGPYQRPNGLLGAVTTFTYRALRNEKIEVYGDGAVIRDFIYIKDAVKGIMKIVDGDSQFKIFNLGSGHGKSIRQVLETIEEVLDIPLDVMYTPTRKVDVPINFLDISRFEKEHGRLETIGLKKGIIETVSFMKEKYNLNFFDRV</sequence>
<keyword evidence="3" id="KW-1185">Reference proteome</keyword>
<dbReference type="EMBL" id="JAFREL020000001">
    <property type="protein sequence ID" value="MEO1768391.1"/>
    <property type="molecule type" value="Genomic_DNA"/>
</dbReference>